<sequence>MKFTAESSDEQGHNQIGALLPGRLARVAFRQLPSEIKYILNIMLFGLSMTRLRYLNTTCAICGEACRFTIPEAVASIGSRDLDTRPAEPLRSTIYAWVKRCPSCGYCAPDLGKAPEGAADVVKLPRYREQLDARRYPGVANTFLCWSLIQEDLGAPAQAAWASLHAAWVCDDEGNDVPARICRKRAADLLRRAWEQGERLASQAGADEALLVDLLRRAGRLRERRFLWTCSAGPGAPGGPRRGKGGAGAEPRAPHRRDHAAPGQVDHRIRPGRPHRCGGPAVRAASAAMTRGRGKAPHFVYCSADTVSWISRSSPPASTPTALC</sequence>
<evidence type="ECO:0008006" key="4">
    <source>
        <dbReference type="Google" id="ProtNLM"/>
    </source>
</evidence>
<organism evidence="2 3">
    <name type="scientific">Methanoculleus bourgensis</name>
    <dbReference type="NCBI Taxonomy" id="83986"/>
    <lineage>
        <taxon>Archaea</taxon>
        <taxon>Methanobacteriati</taxon>
        <taxon>Methanobacteriota</taxon>
        <taxon>Stenosarchaea group</taxon>
        <taxon>Methanomicrobia</taxon>
        <taxon>Methanomicrobiales</taxon>
        <taxon>Methanomicrobiaceae</taxon>
        <taxon>Methanoculleus</taxon>
    </lineage>
</organism>
<dbReference type="Proteomes" id="UP000069850">
    <property type="component" value="Chromosome 1"/>
</dbReference>
<reference evidence="2 3" key="1">
    <citation type="submission" date="2016-01" db="EMBL/GenBank/DDBJ databases">
        <authorList>
            <person name="Manzoor S."/>
        </authorList>
    </citation>
    <scope>NUCLEOTIDE SEQUENCE [LARGE SCALE GENOMIC DNA]</scope>
    <source>
        <strain evidence="2">Methanoculleus sp MAB1</strain>
    </source>
</reference>
<feature type="compositionally biased region" description="Gly residues" evidence="1">
    <location>
        <begin position="235"/>
        <end position="248"/>
    </location>
</feature>
<name>A0A0X3BI68_9EURY</name>
<evidence type="ECO:0000313" key="3">
    <source>
        <dbReference type="Proteomes" id="UP000069850"/>
    </source>
</evidence>
<dbReference type="AlphaFoldDB" id="A0A0X3BI68"/>
<evidence type="ECO:0000313" key="2">
    <source>
        <dbReference type="EMBL" id="CVK31490.1"/>
    </source>
</evidence>
<proteinExistence type="predicted"/>
<accession>A0A0X3BI68</accession>
<dbReference type="KEGG" id="mema:MMAB1_0273"/>
<feature type="region of interest" description="Disordered" evidence="1">
    <location>
        <begin position="232"/>
        <end position="280"/>
    </location>
</feature>
<evidence type="ECO:0000256" key="1">
    <source>
        <dbReference type="SAM" id="MobiDB-lite"/>
    </source>
</evidence>
<protein>
    <recommendedName>
        <fullName evidence="4">DUF2225 domain-containing protein</fullName>
    </recommendedName>
</protein>
<gene>
    <name evidence="2" type="ORF">MMAB1_0273</name>
</gene>
<dbReference type="EMBL" id="LT158599">
    <property type="protein sequence ID" value="CVK31490.1"/>
    <property type="molecule type" value="Genomic_DNA"/>
</dbReference>